<sequence length="187" mass="21086">MEWPFTIAAPFPATIAGSIVGVTMLGPDNAIWDDGEWISWDEINQQIEYKEWRARYPDADLSMVGVFQSLISTAEEYHALTGRHLQVYGDIGELYGVITHGLKLHRNYAQGSDGRIGNDFVEVKTITPFKTNDMVVLNMKRNFSKVLVVKINAEFEVRGKLIDRKALPKVKGDKLILAWDQFEAANA</sequence>
<dbReference type="AlphaFoldDB" id="T0HD39"/>
<keyword evidence="2" id="KW-1185">Reference proteome</keyword>
<evidence type="ECO:0000313" key="1">
    <source>
        <dbReference type="EMBL" id="EQB10877.1"/>
    </source>
</evidence>
<proteinExistence type="predicted"/>
<dbReference type="Proteomes" id="UP000015531">
    <property type="component" value="Unassembled WGS sequence"/>
</dbReference>
<gene>
    <name evidence="1" type="ORF">RLDS_25915</name>
</gene>
<protein>
    <submittedName>
        <fullName evidence="1">Uncharacterized protein</fullName>
    </submittedName>
</protein>
<evidence type="ECO:0000313" key="2">
    <source>
        <dbReference type="Proteomes" id="UP000015531"/>
    </source>
</evidence>
<reference evidence="1 2" key="1">
    <citation type="journal article" date="2013" name="Genome Announc.">
        <title>Draft Genome Sequence of Sphingobium lactosutens Strain DS20T, Isolated from a Hexachlorocyclohexane Dumpsite.</title>
        <authorList>
            <person name="Kumar R."/>
            <person name="Dwivedi V."/>
            <person name="Negi V."/>
            <person name="Khurana J.P."/>
            <person name="Lal R."/>
        </authorList>
    </citation>
    <scope>NUCLEOTIDE SEQUENCE [LARGE SCALE GENOMIC DNA]</scope>
    <source>
        <strain evidence="1 2">DS20</strain>
    </source>
</reference>
<dbReference type="EMBL" id="ATDP01000109">
    <property type="protein sequence ID" value="EQB10877.1"/>
    <property type="molecule type" value="Genomic_DNA"/>
</dbReference>
<accession>T0HD39</accession>
<name>T0HD39_9SPHN</name>
<dbReference type="PATRIC" id="fig|1331060.3.peg.5034"/>
<organism evidence="1 2">
    <name type="scientific">Sphingobium lactosutens DS20</name>
    <dbReference type="NCBI Taxonomy" id="1331060"/>
    <lineage>
        <taxon>Bacteria</taxon>
        <taxon>Pseudomonadati</taxon>
        <taxon>Pseudomonadota</taxon>
        <taxon>Alphaproteobacteria</taxon>
        <taxon>Sphingomonadales</taxon>
        <taxon>Sphingomonadaceae</taxon>
        <taxon>Sphingobium</taxon>
    </lineage>
</organism>
<comment type="caution">
    <text evidence="1">The sequence shown here is derived from an EMBL/GenBank/DDBJ whole genome shotgun (WGS) entry which is preliminary data.</text>
</comment>
<dbReference type="eggNOG" id="ENOG502Z8YB">
    <property type="taxonomic scope" value="Bacteria"/>
</dbReference>